<accession>A0A512JPD6</accession>
<sequence>MALLVNAQMTLASAPGTGDFALSAAVAGAQTFAAAGMVDGAYCTYRAEEGAGWEIGVGQYNAAVKFLSRAYVLASSAGASKVAFGAAAVVSQVAAPADLGHSFRNKLHNGMLRINQRKLTGTVTLPAGAYGHDGVKAGASGASYTLATAANGDGTMTGAGSAANTVKRIVEGVFYLPDSGSYVLTWLGTATARVYPKSSGSPPAFAAGIAVVLPNGEAVSAMSVPGVVAGADLVVEFDISSSKTLGRHQLALGLYPIPFERRDDERRRCLRYYREVPLGDRQYADAGGLLMVYRWDEEMASAPIAVIGAPLYSNNVAAAFVSYVDTSSARIGFTQQAAGWLQYDGSMTLSSEL</sequence>
<name>A0A512JPD6_9HYPH</name>
<dbReference type="OrthoDB" id="564699at2"/>
<dbReference type="EMBL" id="BJZV01000023">
    <property type="protein sequence ID" value="GEP11824.1"/>
    <property type="molecule type" value="Genomic_DNA"/>
</dbReference>
<protein>
    <submittedName>
        <fullName evidence="1">Uncharacterized protein</fullName>
    </submittedName>
</protein>
<gene>
    <name evidence="1" type="ORF">MGN01_36690</name>
</gene>
<reference evidence="1 2" key="1">
    <citation type="submission" date="2019-07" db="EMBL/GenBank/DDBJ databases">
        <title>Whole genome shotgun sequence of Methylobacterium gnaphalii NBRC 107716.</title>
        <authorList>
            <person name="Hosoyama A."/>
            <person name="Uohara A."/>
            <person name="Ohji S."/>
            <person name="Ichikawa N."/>
        </authorList>
    </citation>
    <scope>NUCLEOTIDE SEQUENCE [LARGE SCALE GENOMIC DNA]</scope>
    <source>
        <strain evidence="1 2">NBRC 107716</strain>
    </source>
</reference>
<comment type="caution">
    <text evidence="1">The sequence shown here is derived from an EMBL/GenBank/DDBJ whole genome shotgun (WGS) entry which is preliminary data.</text>
</comment>
<proteinExistence type="predicted"/>
<organism evidence="1 2">
    <name type="scientific">Methylobacterium gnaphalii</name>
    <dbReference type="NCBI Taxonomy" id="1010610"/>
    <lineage>
        <taxon>Bacteria</taxon>
        <taxon>Pseudomonadati</taxon>
        <taxon>Pseudomonadota</taxon>
        <taxon>Alphaproteobacteria</taxon>
        <taxon>Hyphomicrobiales</taxon>
        <taxon>Methylobacteriaceae</taxon>
        <taxon>Methylobacterium</taxon>
    </lineage>
</organism>
<keyword evidence="2" id="KW-1185">Reference proteome</keyword>
<evidence type="ECO:0000313" key="1">
    <source>
        <dbReference type="EMBL" id="GEP11824.1"/>
    </source>
</evidence>
<dbReference type="AlphaFoldDB" id="A0A512JPD6"/>
<dbReference type="RefSeq" id="WP_147048234.1">
    <property type="nucleotide sequence ID" value="NZ_BJZV01000023.1"/>
</dbReference>
<dbReference type="Proteomes" id="UP000321750">
    <property type="component" value="Unassembled WGS sequence"/>
</dbReference>
<evidence type="ECO:0000313" key="2">
    <source>
        <dbReference type="Proteomes" id="UP000321750"/>
    </source>
</evidence>